<gene>
    <name evidence="1" type="ORF">R5W23_000622</name>
</gene>
<name>A0ABU5EWE4_9BACT</name>
<keyword evidence="2" id="KW-1185">Reference proteome</keyword>
<reference evidence="2" key="1">
    <citation type="journal article" date="2023" name="Mar. Drugs">
        <title>Gemmata algarum, a Novel Planctomycete Isolated from an Algal Mat, Displays Antimicrobial Activity.</title>
        <authorList>
            <person name="Kumar G."/>
            <person name="Kallscheuer N."/>
            <person name="Kashif M."/>
            <person name="Ahamad S."/>
            <person name="Jagadeeshwari U."/>
            <person name="Pannikurungottu S."/>
            <person name="Haufschild T."/>
            <person name="Kabuu M."/>
            <person name="Sasikala C."/>
            <person name="Jogler C."/>
            <person name="Ramana C."/>
        </authorList>
    </citation>
    <scope>NUCLEOTIDE SEQUENCE [LARGE SCALE GENOMIC DNA]</scope>
    <source>
        <strain evidence="2">JC673</strain>
    </source>
</reference>
<dbReference type="Proteomes" id="UP001272242">
    <property type="component" value="Unassembled WGS sequence"/>
</dbReference>
<dbReference type="EMBL" id="JAXBLV010000114">
    <property type="protein sequence ID" value="MDY3559627.1"/>
    <property type="molecule type" value="Genomic_DNA"/>
</dbReference>
<organism evidence="1 2">
    <name type="scientific">Gemmata algarum</name>
    <dbReference type="NCBI Taxonomy" id="2975278"/>
    <lineage>
        <taxon>Bacteria</taxon>
        <taxon>Pseudomonadati</taxon>
        <taxon>Planctomycetota</taxon>
        <taxon>Planctomycetia</taxon>
        <taxon>Gemmatales</taxon>
        <taxon>Gemmataceae</taxon>
        <taxon>Gemmata</taxon>
    </lineage>
</organism>
<evidence type="ECO:0000313" key="1">
    <source>
        <dbReference type="EMBL" id="MDY3559627.1"/>
    </source>
</evidence>
<protein>
    <submittedName>
        <fullName evidence="1">IS5/IS1182 family transposase</fullName>
    </submittedName>
</protein>
<accession>A0ABU5EWE4</accession>
<proteinExistence type="predicted"/>
<feature type="non-terminal residue" evidence="1">
    <location>
        <position position="31"/>
    </location>
</feature>
<evidence type="ECO:0000313" key="2">
    <source>
        <dbReference type="Proteomes" id="UP001272242"/>
    </source>
</evidence>
<comment type="caution">
    <text evidence="1">The sequence shown here is derived from an EMBL/GenBank/DDBJ whole genome shotgun (WGS) entry which is preliminary data.</text>
</comment>
<sequence length="31" mass="3946">MERTFAWFVRYRRLMVDYEYHTETTEAMIQA</sequence>